<dbReference type="AlphaFoldDB" id="A0A920BUW4"/>
<dbReference type="InterPro" id="IPR006685">
    <property type="entry name" value="MscS_channel_2nd"/>
</dbReference>
<evidence type="ECO:0000259" key="8">
    <source>
        <dbReference type="Pfam" id="PF00924"/>
    </source>
</evidence>
<evidence type="ECO:0000256" key="6">
    <source>
        <dbReference type="ARBA" id="ARBA00023136"/>
    </source>
</evidence>
<dbReference type="Pfam" id="PF00924">
    <property type="entry name" value="MS_channel_2nd"/>
    <property type="match status" value="1"/>
</dbReference>
<feature type="transmembrane region" description="Helical" evidence="7">
    <location>
        <begin position="160"/>
        <end position="178"/>
    </location>
</feature>
<evidence type="ECO:0000259" key="10">
    <source>
        <dbReference type="Pfam" id="PF21088"/>
    </source>
</evidence>
<dbReference type="GO" id="GO:0005886">
    <property type="term" value="C:plasma membrane"/>
    <property type="evidence" value="ECO:0007669"/>
    <property type="project" value="UniProtKB-SubCell"/>
</dbReference>
<keyword evidence="6 7" id="KW-0472">Membrane</keyword>
<feature type="domain" description="Mechanosensitive ion channel transmembrane helices 2/3" evidence="10">
    <location>
        <begin position="138"/>
        <end position="179"/>
    </location>
</feature>
<dbReference type="GO" id="GO:0055085">
    <property type="term" value="P:transmembrane transport"/>
    <property type="evidence" value="ECO:0007669"/>
    <property type="project" value="InterPro"/>
</dbReference>
<dbReference type="PANTHER" id="PTHR43634">
    <property type="entry name" value="OW CONDUCTANCE MECHANOSENSITIVE CHANNEL"/>
    <property type="match status" value="1"/>
</dbReference>
<feature type="transmembrane region" description="Helical" evidence="7">
    <location>
        <begin position="89"/>
        <end position="110"/>
    </location>
</feature>
<feature type="transmembrane region" description="Helical" evidence="7">
    <location>
        <begin position="12"/>
        <end position="33"/>
    </location>
</feature>
<evidence type="ECO:0000256" key="1">
    <source>
        <dbReference type="ARBA" id="ARBA00004651"/>
    </source>
</evidence>
<dbReference type="SUPFAM" id="SSF50182">
    <property type="entry name" value="Sm-like ribonucleoproteins"/>
    <property type="match status" value="1"/>
</dbReference>
<dbReference type="InterPro" id="IPR011066">
    <property type="entry name" value="MscS_channel_C_sf"/>
</dbReference>
<dbReference type="InterPro" id="IPR011014">
    <property type="entry name" value="MscS_channel_TM-2"/>
</dbReference>
<dbReference type="InterPro" id="IPR045042">
    <property type="entry name" value="YnaI-like"/>
</dbReference>
<feature type="domain" description="Mechanosensitive ion channel MscS" evidence="8">
    <location>
        <begin position="181"/>
        <end position="246"/>
    </location>
</feature>
<dbReference type="EMBL" id="BORC01000006">
    <property type="protein sequence ID" value="GIN63469.1"/>
    <property type="molecule type" value="Genomic_DNA"/>
</dbReference>
<accession>A0A920BUW4</accession>
<dbReference type="Gene3D" id="1.10.287.1260">
    <property type="match status" value="1"/>
</dbReference>
<keyword evidence="12" id="KW-1185">Reference proteome</keyword>
<sequence>MIHWKQLLEYEFLLDVGISTGIFLLFLIFRKLFAKYVFSLLIKMSKKAPTEFLSHVFLSFEKPIQWLFLVLGAYIAIDVFPYLKADQGLFLKIFKASIIFFFSWGLYNLSSSSSLLLTKMNKQFNMEIDEILIPFLSKAIRVVVAVISFSMIAQVFEYEVSGLVAGLGLGGLAFSLAAKDALANLFGGIVIITEKPFSIGDWIMTPSVEGTVEEITFRSTRVRTFAQAVVTVPNATLANENITNWSEMGKRQITFQLRVMHNTPKETLQAVVEKIEEYLKNHKGVHKETIFVKFDQFSENGLGIFLYFFTNTTIWGEFLAVKEEINFAILEILEEEQVLLSIPSRKLYVDSENSSSQHFSTLQKESSN</sequence>
<dbReference type="Pfam" id="PF21088">
    <property type="entry name" value="MS_channel_1st"/>
    <property type="match status" value="1"/>
</dbReference>
<dbReference type="Proteomes" id="UP000682111">
    <property type="component" value="Unassembled WGS sequence"/>
</dbReference>
<evidence type="ECO:0000313" key="11">
    <source>
        <dbReference type="EMBL" id="GIN63469.1"/>
    </source>
</evidence>
<evidence type="ECO:0000256" key="7">
    <source>
        <dbReference type="SAM" id="Phobius"/>
    </source>
</evidence>
<evidence type="ECO:0000259" key="9">
    <source>
        <dbReference type="Pfam" id="PF21082"/>
    </source>
</evidence>
<dbReference type="InterPro" id="IPR010920">
    <property type="entry name" value="LSM_dom_sf"/>
</dbReference>
<dbReference type="Gene3D" id="3.30.70.100">
    <property type="match status" value="1"/>
</dbReference>
<proteinExistence type="inferred from homology"/>
<keyword evidence="4 7" id="KW-0812">Transmembrane</keyword>
<keyword evidence="3" id="KW-1003">Cell membrane</keyword>
<reference evidence="11" key="1">
    <citation type="submission" date="2021-03" db="EMBL/GenBank/DDBJ databases">
        <title>Antimicrobial resistance genes in bacteria isolated from Japanese honey, and their potential for conferring macrolide and lincosamide resistance in the American foulbrood pathogen Paenibacillus larvae.</title>
        <authorList>
            <person name="Okamoto M."/>
            <person name="Kumagai M."/>
            <person name="Kanamori H."/>
            <person name="Takamatsu D."/>
        </authorList>
    </citation>
    <scope>NUCLEOTIDE SEQUENCE</scope>
    <source>
        <strain evidence="11">J27TS8</strain>
    </source>
</reference>
<comment type="subcellular location">
    <subcellularLocation>
        <location evidence="1">Cell membrane</location>
        <topology evidence="1">Multi-pass membrane protein</topology>
    </subcellularLocation>
</comment>
<protein>
    <submittedName>
        <fullName evidence="11">MscS family protein YhdY</fullName>
    </submittedName>
</protein>
<dbReference type="Gene3D" id="2.30.30.60">
    <property type="match status" value="1"/>
</dbReference>
<dbReference type="SUPFAM" id="SSF82689">
    <property type="entry name" value="Mechanosensitive channel protein MscS (YggB), C-terminal domain"/>
    <property type="match status" value="1"/>
</dbReference>
<name>A0A920BUW4_9BACI</name>
<dbReference type="PANTHER" id="PTHR43634:SF2">
    <property type="entry name" value="LOW CONDUCTANCE MECHANOSENSITIVE CHANNEL YNAI"/>
    <property type="match status" value="1"/>
</dbReference>
<evidence type="ECO:0000256" key="3">
    <source>
        <dbReference type="ARBA" id="ARBA00022475"/>
    </source>
</evidence>
<dbReference type="InterPro" id="IPR049278">
    <property type="entry name" value="MS_channel_C"/>
</dbReference>
<dbReference type="InterPro" id="IPR049142">
    <property type="entry name" value="MS_channel_1st"/>
</dbReference>
<feature type="transmembrane region" description="Helical" evidence="7">
    <location>
        <begin position="64"/>
        <end position="83"/>
    </location>
</feature>
<evidence type="ECO:0000256" key="4">
    <source>
        <dbReference type="ARBA" id="ARBA00022692"/>
    </source>
</evidence>
<comment type="similarity">
    <text evidence="2">Belongs to the MscS (TC 1.A.23) family.</text>
</comment>
<gene>
    <name evidence="11" type="primary">yhdY</name>
    <name evidence="11" type="ORF">J27TS8_34620</name>
</gene>
<dbReference type="Pfam" id="PF21082">
    <property type="entry name" value="MS_channel_3rd"/>
    <property type="match status" value="1"/>
</dbReference>
<evidence type="ECO:0000313" key="12">
    <source>
        <dbReference type="Proteomes" id="UP000682111"/>
    </source>
</evidence>
<feature type="transmembrane region" description="Helical" evidence="7">
    <location>
        <begin position="131"/>
        <end position="154"/>
    </location>
</feature>
<dbReference type="SUPFAM" id="SSF82861">
    <property type="entry name" value="Mechanosensitive channel protein MscS (YggB), transmembrane region"/>
    <property type="match status" value="1"/>
</dbReference>
<dbReference type="InterPro" id="IPR023408">
    <property type="entry name" value="MscS_beta-dom_sf"/>
</dbReference>
<organism evidence="11 12">
    <name type="scientific">Robertmurraya siralis</name>
    <dbReference type="NCBI Taxonomy" id="77777"/>
    <lineage>
        <taxon>Bacteria</taxon>
        <taxon>Bacillati</taxon>
        <taxon>Bacillota</taxon>
        <taxon>Bacilli</taxon>
        <taxon>Bacillales</taxon>
        <taxon>Bacillaceae</taxon>
        <taxon>Robertmurraya</taxon>
    </lineage>
</organism>
<comment type="caution">
    <text evidence="11">The sequence shown here is derived from an EMBL/GenBank/DDBJ whole genome shotgun (WGS) entry which is preliminary data.</text>
</comment>
<feature type="domain" description="Mechanosensitive ion channel MscS C-terminal" evidence="9">
    <location>
        <begin position="254"/>
        <end position="337"/>
    </location>
</feature>
<evidence type="ECO:0000256" key="5">
    <source>
        <dbReference type="ARBA" id="ARBA00022989"/>
    </source>
</evidence>
<keyword evidence="5 7" id="KW-1133">Transmembrane helix</keyword>
<evidence type="ECO:0000256" key="2">
    <source>
        <dbReference type="ARBA" id="ARBA00008017"/>
    </source>
</evidence>